<keyword evidence="4" id="KW-1185">Reference proteome</keyword>
<dbReference type="PANTHER" id="PTHR10039:SF16">
    <property type="entry name" value="GPI INOSITOL-DEACYLASE"/>
    <property type="match status" value="1"/>
</dbReference>
<evidence type="ECO:0000313" key="4">
    <source>
        <dbReference type="Proteomes" id="UP000319160"/>
    </source>
</evidence>
<evidence type="ECO:0000256" key="1">
    <source>
        <dbReference type="ARBA" id="ARBA00022737"/>
    </source>
</evidence>
<sequence>MDLVSVAAVTTGLVTLADAVFRRIYKYYKSVSDASNEIKELAEQILSLAEILHSLGILVDALELDGTQSIVQMTHVADATRLLEEIQARLNKPKPNHQVIGLALQADSSSNLVNLLNNGEDIKARLSSIHLGVENLQILTRVKVDGKRQRIRDYFLKANPQPNLDTSIKLRHPNTGVWLITSLQFQKWIKKAGSRMWLGGIPGAGKTAILKALEKGKNSPEVDFRMFQRNIFIVDDLDECGDDTAEATQAWANIADNSTNVTIALASRDEYNIDIKLRDSFTKIKVAAQKKDLSLYVAFEIDRRIKDGRLRINDMDQKDDILAKLSNDADGT</sequence>
<protein>
    <recommendedName>
        <fullName evidence="2">Nephrocystin 3-like N-terminal domain-containing protein</fullName>
    </recommendedName>
</protein>
<feature type="domain" description="Nephrocystin 3-like N-terminal" evidence="2">
    <location>
        <begin position="174"/>
        <end position="212"/>
    </location>
</feature>
<dbReference type="EMBL" id="VFLP01000060">
    <property type="protein sequence ID" value="TRX89974.1"/>
    <property type="molecule type" value="Genomic_DNA"/>
</dbReference>
<evidence type="ECO:0000259" key="2">
    <source>
        <dbReference type="Pfam" id="PF24883"/>
    </source>
</evidence>
<dbReference type="STRING" id="2512241.A0A553HPU3"/>
<comment type="caution">
    <text evidence="3">The sequence shown here is derived from an EMBL/GenBank/DDBJ whole genome shotgun (WGS) entry which is preliminary data.</text>
</comment>
<dbReference type="Proteomes" id="UP000319160">
    <property type="component" value="Unassembled WGS sequence"/>
</dbReference>
<proteinExistence type="predicted"/>
<reference evidence="4" key="1">
    <citation type="submission" date="2019-06" db="EMBL/GenBank/DDBJ databases">
        <title>Draft genome sequence of the griseofulvin-producing fungus Xylaria cubensis strain G536.</title>
        <authorList>
            <person name="Mead M.E."/>
            <person name="Raja H.A."/>
            <person name="Steenwyk J.L."/>
            <person name="Knowles S.L."/>
            <person name="Oberlies N.H."/>
            <person name="Rokas A."/>
        </authorList>
    </citation>
    <scope>NUCLEOTIDE SEQUENCE [LARGE SCALE GENOMIC DNA]</scope>
    <source>
        <strain evidence="4">G536</strain>
    </source>
</reference>
<gene>
    <name evidence="3" type="ORF">FHL15_009075</name>
</gene>
<dbReference type="OrthoDB" id="194358at2759"/>
<name>A0A553HPU3_9PEZI</name>
<keyword evidence="1" id="KW-0677">Repeat</keyword>
<accession>A0A553HPU3</accession>
<dbReference type="PANTHER" id="PTHR10039">
    <property type="entry name" value="AMELOGENIN"/>
    <property type="match status" value="1"/>
</dbReference>
<evidence type="ECO:0000313" key="3">
    <source>
        <dbReference type="EMBL" id="TRX89974.1"/>
    </source>
</evidence>
<organism evidence="3 4">
    <name type="scientific">Xylaria flabelliformis</name>
    <dbReference type="NCBI Taxonomy" id="2512241"/>
    <lineage>
        <taxon>Eukaryota</taxon>
        <taxon>Fungi</taxon>
        <taxon>Dikarya</taxon>
        <taxon>Ascomycota</taxon>
        <taxon>Pezizomycotina</taxon>
        <taxon>Sordariomycetes</taxon>
        <taxon>Xylariomycetidae</taxon>
        <taxon>Xylariales</taxon>
        <taxon>Xylariaceae</taxon>
        <taxon>Xylaria</taxon>
    </lineage>
</organism>
<dbReference type="SUPFAM" id="SSF52540">
    <property type="entry name" value="P-loop containing nucleoside triphosphate hydrolases"/>
    <property type="match status" value="1"/>
</dbReference>
<dbReference type="AlphaFoldDB" id="A0A553HPU3"/>
<dbReference type="InterPro" id="IPR056884">
    <property type="entry name" value="NPHP3-like_N"/>
</dbReference>
<dbReference type="Pfam" id="PF24883">
    <property type="entry name" value="NPHP3_N"/>
    <property type="match status" value="1"/>
</dbReference>
<dbReference type="InterPro" id="IPR027417">
    <property type="entry name" value="P-loop_NTPase"/>
</dbReference>